<comment type="similarity">
    <text evidence="1">Belongs to the isochorismatase family.</text>
</comment>
<name>A0A150F623_9BACI</name>
<sequence length="183" mass="20517">MKKAFICIDYTNDFAAENGALTCGEPARQIEDTIVKLTEAFIENGDYVVFAVDSHDADDGFHPETRLFPPHNIKGTKGKELYGKLLPLYRKHEYAKNVSYMEKTRYSAFAGTDLELKLRERQITELHLAGLCTDICVLHTAVDAYNKGFQIVVHKHAVASFNPDGHEWALSHFKNSIGAQAAE</sequence>
<dbReference type="InterPro" id="IPR000868">
    <property type="entry name" value="Isochorismatase-like_dom"/>
</dbReference>
<evidence type="ECO:0000313" key="5">
    <source>
        <dbReference type="Proteomes" id="UP000075430"/>
    </source>
</evidence>
<comment type="caution">
    <text evidence="4">The sequence shown here is derived from an EMBL/GenBank/DDBJ whole genome shotgun (WGS) entry which is preliminary data.</text>
</comment>
<dbReference type="InterPro" id="IPR036380">
    <property type="entry name" value="Isochorismatase-like_sf"/>
</dbReference>
<dbReference type="RefSeq" id="WP_061522293.1">
    <property type="nucleotide sequence ID" value="NZ_JAJJBV010000028.1"/>
</dbReference>
<evidence type="ECO:0000256" key="2">
    <source>
        <dbReference type="ARBA" id="ARBA00022801"/>
    </source>
</evidence>
<gene>
    <name evidence="4" type="ORF">AXI58_18855</name>
</gene>
<feature type="domain" description="Isochorismatase-like" evidence="3">
    <location>
        <begin position="4"/>
        <end position="177"/>
    </location>
</feature>
<keyword evidence="2" id="KW-0378">Hydrolase</keyword>
<evidence type="ECO:0000313" key="4">
    <source>
        <dbReference type="EMBL" id="KXZ17794.1"/>
    </source>
</evidence>
<protein>
    <submittedName>
        <fullName evidence="4">Isochorismatase</fullName>
    </submittedName>
</protein>
<evidence type="ECO:0000259" key="3">
    <source>
        <dbReference type="Pfam" id="PF00857"/>
    </source>
</evidence>
<reference evidence="5" key="1">
    <citation type="submission" date="2016-02" db="EMBL/GenBank/DDBJ databases">
        <authorList>
            <person name="Dunlap C."/>
        </authorList>
    </citation>
    <scope>NUCLEOTIDE SEQUENCE [LARGE SCALE GENOMIC DNA]</scope>
    <source>
        <strain evidence="5">NRRL B-41092</strain>
    </source>
</reference>
<dbReference type="EMBL" id="LSBA01000019">
    <property type="protein sequence ID" value="KXZ17794.1"/>
    <property type="molecule type" value="Genomic_DNA"/>
</dbReference>
<dbReference type="Pfam" id="PF00857">
    <property type="entry name" value="Isochorismatase"/>
    <property type="match status" value="1"/>
</dbReference>
<dbReference type="CDD" id="cd00431">
    <property type="entry name" value="cysteine_hydrolases"/>
    <property type="match status" value="1"/>
</dbReference>
<organism evidence="4 5">
    <name type="scientific">Bacillus nakamurai</name>
    <dbReference type="NCBI Taxonomy" id="1793963"/>
    <lineage>
        <taxon>Bacteria</taxon>
        <taxon>Bacillati</taxon>
        <taxon>Bacillota</taxon>
        <taxon>Bacilli</taxon>
        <taxon>Bacillales</taxon>
        <taxon>Bacillaceae</taxon>
        <taxon>Bacillus</taxon>
    </lineage>
</organism>
<dbReference type="PANTHER" id="PTHR43540">
    <property type="entry name" value="PEROXYUREIDOACRYLATE/UREIDOACRYLATE AMIDOHYDROLASE-RELATED"/>
    <property type="match status" value="1"/>
</dbReference>
<dbReference type="SUPFAM" id="SSF52499">
    <property type="entry name" value="Isochorismatase-like hydrolases"/>
    <property type="match status" value="1"/>
</dbReference>
<dbReference type="STRING" id="1793963.AXI58_18855"/>
<dbReference type="GO" id="GO:0016787">
    <property type="term" value="F:hydrolase activity"/>
    <property type="evidence" value="ECO:0007669"/>
    <property type="project" value="UniProtKB-KW"/>
</dbReference>
<dbReference type="InterPro" id="IPR050272">
    <property type="entry name" value="Isochorismatase-like_hydrls"/>
</dbReference>
<dbReference type="AlphaFoldDB" id="A0A150F623"/>
<dbReference type="Proteomes" id="UP000075430">
    <property type="component" value="Unassembled WGS sequence"/>
</dbReference>
<dbReference type="OrthoDB" id="9796485at2"/>
<proteinExistence type="inferred from homology"/>
<dbReference type="PANTHER" id="PTHR43540:SF10">
    <property type="entry name" value="ISOCHORISMATASE"/>
    <property type="match status" value="1"/>
</dbReference>
<dbReference type="Gene3D" id="3.40.50.850">
    <property type="entry name" value="Isochorismatase-like"/>
    <property type="match status" value="1"/>
</dbReference>
<accession>A0A150F623</accession>
<evidence type="ECO:0000256" key="1">
    <source>
        <dbReference type="ARBA" id="ARBA00006336"/>
    </source>
</evidence>
<keyword evidence="5" id="KW-1185">Reference proteome</keyword>